<accession>A0AA36CAU7</accession>
<feature type="active site" evidence="6">
    <location>
        <position position="19"/>
    </location>
</feature>
<evidence type="ECO:0000259" key="8">
    <source>
        <dbReference type="SMART" id="SM00226"/>
    </source>
</evidence>
<sequence>MSEPKKHGVLFVCLGNICRSPIAEAVFLDILKKKGLENRFDVDSAAVAGYHTGKRPEKRTLETLKKYGLTDYEHRAREVSTADFRKYDVIFGMDSSNIRDLKELQRLAGEKSIAKVELLSDYDPEGTKEVPDPYYYEGNAMFDQVFAQCGRCCAAFLESTLKH</sequence>
<organism evidence="9 10">
    <name type="scientific">Mesorhabditis spiculigera</name>
    <dbReference type="NCBI Taxonomy" id="96644"/>
    <lineage>
        <taxon>Eukaryota</taxon>
        <taxon>Metazoa</taxon>
        <taxon>Ecdysozoa</taxon>
        <taxon>Nematoda</taxon>
        <taxon>Chromadorea</taxon>
        <taxon>Rhabditida</taxon>
        <taxon>Rhabditina</taxon>
        <taxon>Rhabditomorpha</taxon>
        <taxon>Rhabditoidea</taxon>
        <taxon>Rhabditidae</taxon>
        <taxon>Mesorhabditinae</taxon>
        <taxon>Mesorhabditis</taxon>
    </lineage>
</organism>
<evidence type="ECO:0000256" key="1">
    <source>
        <dbReference type="ARBA" id="ARBA00004496"/>
    </source>
</evidence>
<evidence type="ECO:0000256" key="6">
    <source>
        <dbReference type="PIRSR" id="PIRSR617867-1"/>
    </source>
</evidence>
<keyword evidence="4 7" id="KW-0378">Hydrolase</keyword>
<dbReference type="Gene3D" id="3.40.50.2300">
    <property type="match status" value="1"/>
</dbReference>
<dbReference type="FunFam" id="3.40.50.2300:FF:000105">
    <property type="entry name" value="Low molecular weight phosphotyrosine protein"/>
    <property type="match status" value="1"/>
</dbReference>
<dbReference type="PRINTS" id="PR00719">
    <property type="entry name" value="LMWPTPASE"/>
</dbReference>
<dbReference type="GO" id="GO:0003993">
    <property type="term" value="F:acid phosphatase activity"/>
    <property type="evidence" value="ECO:0007669"/>
    <property type="project" value="UniProtKB-UniRule"/>
</dbReference>
<dbReference type="PANTHER" id="PTHR11717">
    <property type="entry name" value="LOW MOLECULAR WEIGHT PROTEIN TYROSINE PHOSPHATASE"/>
    <property type="match status" value="1"/>
</dbReference>
<keyword evidence="3 7" id="KW-0963">Cytoplasm</keyword>
<dbReference type="PANTHER" id="PTHR11717:SF7">
    <property type="entry name" value="LOW MOLECULAR WEIGHT PHOSPHOTYROSINE PROTEIN PHOSPHATASE"/>
    <property type="match status" value="1"/>
</dbReference>
<dbReference type="EMBL" id="CATQJA010000946">
    <property type="protein sequence ID" value="CAJ0565005.1"/>
    <property type="molecule type" value="Genomic_DNA"/>
</dbReference>
<feature type="active site" description="Proton donor" evidence="6">
    <location>
        <position position="132"/>
    </location>
</feature>
<dbReference type="InterPro" id="IPR017867">
    <property type="entry name" value="Tyr_phospatase_low_mol_wt"/>
</dbReference>
<dbReference type="PRINTS" id="PR00720">
    <property type="entry name" value="MAMMALPTPASE"/>
</dbReference>
<dbReference type="EC" id="3.1.3.48" evidence="7"/>
<keyword evidence="5 7" id="KW-0904">Protein phosphatase</keyword>
<keyword evidence="10" id="KW-1185">Reference proteome</keyword>
<dbReference type="InterPro" id="IPR036196">
    <property type="entry name" value="Ptyr_pPase_sf"/>
</dbReference>
<dbReference type="GO" id="GO:0005737">
    <property type="term" value="C:cytoplasm"/>
    <property type="evidence" value="ECO:0007669"/>
    <property type="project" value="UniProtKB-SubCell"/>
</dbReference>
<dbReference type="SMART" id="SM00226">
    <property type="entry name" value="LMWPc"/>
    <property type="match status" value="1"/>
</dbReference>
<gene>
    <name evidence="9" type="ORF">MSPICULIGERA_LOCUS3667</name>
</gene>
<comment type="catalytic activity">
    <reaction evidence="7">
        <text>O-phospho-L-tyrosyl-[protein] + H2O = L-tyrosyl-[protein] + phosphate</text>
        <dbReference type="Rhea" id="RHEA:10684"/>
        <dbReference type="Rhea" id="RHEA-COMP:10136"/>
        <dbReference type="Rhea" id="RHEA-COMP:20101"/>
        <dbReference type="ChEBI" id="CHEBI:15377"/>
        <dbReference type="ChEBI" id="CHEBI:43474"/>
        <dbReference type="ChEBI" id="CHEBI:46858"/>
        <dbReference type="ChEBI" id="CHEBI:61978"/>
        <dbReference type="EC" id="3.1.3.48"/>
    </reaction>
</comment>
<protein>
    <recommendedName>
        <fullName evidence="7">Low molecular weight phosphotyrosine protein phosphatase</fullName>
        <shortName evidence="7">LMW-PTP</shortName>
        <shortName evidence="7">LMW-PTPase</shortName>
        <ecNumber evidence="7">3.1.3.2</ecNumber>
        <ecNumber evidence="7">3.1.3.48</ecNumber>
    </recommendedName>
    <alternativeName>
        <fullName evidence="7">Low molecular weight cytosolic acid phosphatase</fullName>
    </alternativeName>
</protein>
<evidence type="ECO:0000256" key="2">
    <source>
        <dbReference type="ARBA" id="ARBA00011063"/>
    </source>
</evidence>
<feature type="active site" description="Nucleophile" evidence="6">
    <location>
        <position position="13"/>
    </location>
</feature>
<dbReference type="GO" id="GO:0004726">
    <property type="term" value="F:non-membrane spanning protein tyrosine phosphatase activity"/>
    <property type="evidence" value="ECO:0007669"/>
    <property type="project" value="InterPro"/>
</dbReference>
<name>A0AA36CAU7_9BILA</name>
<comment type="caution">
    <text evidence="9">The sequence shown here is derived from an EMBL/GenBank/DDBJ whole genome shotgun (WGS) entry which is preliminary data.</text>
</comment>
<evidence type="ECO:0000256" key="4">
    <source>
        <dbReference type="ARBA" id="ARBA00022801"/>
    </source>
</evidence>
<comment type="similarity">
    <text evidence="2 7">Belongs to the low molecular weight phosphotyrosine protein phosphatase family.</text>
</comment>
<feature type="domain" description="Phosphotyrosine protein phosphatase I" evidence="8">
    <location>
        <begin position="7"/>
        <end position="159"/>
    </location>
</feature>
<comment type="catalytic activity">
    <reaction evidence="7">
        <text>a phosphate monoester + H2O = an alcohol + phosphate</text>
        <dbReference type="Rhea" id="RHEA:15017"/>
        <dbReference type="ChEBI" id="CHEBI:15377"/>
        <dbReference type="ChEBI" id="CHEBI:30879"/>
        <dbReference type="ChEBI" id="CHEBI:43474"/>
        <dbReference type="ChEBI" id="CHEBI:67140"/>
        <dbReference type="EC" id="3.1.3.2"/>
    </reaction>
</comment>
<feature type="non-terminal residue" evidence="9">
    <location>
        <position position="163"/>
    </location>
</feature>
<dbReference type="Proteomes" id="UP001177023">
    <property type="component" value="Unassembled WGS sequence"/>
</dbReference>
<dbReference type="SUPFAM" id="SSF52788">
    <property type="entry name" value="Phosphotyrosine protein phosphatases I"/>
    <property type="match status" value="1"/>
</dbReference>
<proteinExistence type="inferred from homology"/>
<evidence type="ECO:0000256" key="5">
    <source>
        <dbReference type="ARBA" id="ARBA00022912"/>
    </source>
</evidence>
<dbReference type="InterPro" id="IPR050438">
    <property type="entry name" value="LMW_PTPase"/>
</dbReference>
<dbReference type="Pfam" id="PF01451">
    <property type="entry name" value="LMWPc"/>
    <property type="match status" value="1"/>
</dbReference>
<comment type="function">
    <text evidence="7">Acts on tyrosine phosphorylated proteins, low-MW aryl phosphates and natural and synthetic acyl phosphates.</text>
</comment>
<evidence type="ECO:0000313" key="10">
    <source>
        <dbReference type="Proteomes" id="UP001177023"/>
    </source>
</evidence>
<comment type="subcellular location">
    <subcellularLocation>
        <location evidence="1 7">Cytoplasm</location>
    </subcellularLocation>
</comment>
<dbReference type="EC" id="3.1.3.2" evidence="7"/>
<evidence type="ECO:0000313" key="9">
    <source>
        <dbReference type="EMBL" id="CAJ0565005.1"/>
    </source>
</evidence>
<dbReference type="AlphaFoldDB" id="A0AA36CAU7"/>
<evidence type="ECO:0000256" key="3">
    <source>
        <dbReference type="ARBA" id="ARBA00022490"/>
    </source>
</evidence>
<reference evidence="9" key="1">
    <citation type="submission" date="2023-06" db="EMBL/GenBank/DDBJ databases">
        <authorList>
            <person name="Delattre M."/>
        </authorList>
    </citation>
    <scope>NUCLEOTIDE SEQUENCE</scope>
    <source>
        <strain evidence="9">AF72</strain>
    </source>
</reference>
<evidence type="ECO:0000256" key="7">
    <source>
        <dbReference type="RuleBase" id="RU368115"/>
    </source>
</evidence>
<dbReference type="CDD" id="cd16343">
    <property type="entry name" value="LMWPTP"/>
    <property type="match status" value="1"/>
</dbReference>
<dbReference type="InterPro" id="IPR023485">
    <property type="entry name" value="Ptyr_pPase"/>
</dbReference>
<dbReference type="InterPro" id="IPR002115">
    <property type="entry name" value="Tyr_Pase_low_mol_wt_mml"/>
</dbReference>